<dbReference type="eggNOG" id="COG0524">
    <property type="taxonomic scope" value="Bacteria"/>
</dbReference>
<dbReference type="SUPFAM" id="SSF53613">
    <property type="entry name" value="Ribokinase-like"/>
    <property type="match status" value="1"/>
</dbReference>
<dbReference type="Gene3D" id="3.40.1190.20">
    <property type="match status" value="1"/>
</dbReference>
<gene>
    <name evidence="1" type="ORF">Theba_0281</name>
</gene>
<dbReference type="PROSITE" id="PS00583">
    <property type="entry name" value="PFKB_KINASES_1"/>
    <property type="match status" value="1"/>
</dbReference>
<dbReference type="STRING" id="660470.Theba_0281"/>
<dbReference type="InterPro" id="IPR029056">
    <property type="entry name" value="Ribokinase-like"/>
</dbReference>
<dbReference type="GO" id="GO:0016301">
    <property type="term" value="F:kinase activity"/>
    <property type="evidence" value="ECO:0007669"/>
    <property type="project" value="InterPro"/>
</dbReference>
<evidence type="ECO:0000313" key="2">
    <source>
        <dbReference type="Proteomes" id="UP000002881"/>
    </source>
</evidence>
<organism evidence="1 2">
    <name type="scientific">Mesotoga prima MesG1.Ag.4.2</name>
    <dbReference type="NCBI Taxonomy" id="660470"/>
    <lineage>
        <taxon>Bacteria</taxon>
        <taxon>Thermotogati</taxon>
        <taxon>Thermotogota</taxon>
        <taxon>Thermotogae</taxon>
        <taxon>Kosmotogales</taxon>
        <taxon>Kosmotogaceae</taxon>
        <taxon>Mesotoga</taxon>
    </lineage>
</organism>
<dbReference type="Proteomes" id="UP000002881">
    <property type="component" value="Chromosome"/>
</dbReference>
<keyword evidence="2" id="KW-1185">Reference proteome</keyword>
<evidence type="ECO:0000313" key="1">
    <source>
        <dbReference type="EMBL" id="AFK06013.1"/>
    </source>
</evidence>
<dbReference type="AlphaFoldDB" id="I2F260"/>
<dbReference type="HOGENOM" id="CLU_1060930_0_0_0"/>
<dbReference type="KEGG" id="mpg:Theba_0281"/>
<proteinExistence type="predicted"/>
<dbReference type="InterPro" id="IPR002173">
    <property type="entry name" value="Carboh/pur_kinase_PfkB_CS"/>
</dbReference>
<protein>
    <recommendedName>
        <fullName evidence="3">Sugar kinase, ribokinase</fullName>
    </recommendedName>
</protein>
<dbReference type="EMBL" id="CP003532">
    <property type="protein sequence ID" value="AFK06013.1"/>
    <property type="molecule type" value="Genomic_DNA"/>
</dbReference>
<reference evidence="1 2" key="1">
    <citation type="journal article" date="2012" name="Genome Biol. Evol.">
        <title>Genome Sequence of the Mesophilic Thermotogales Bacterium Mesotoga prima MesG1.Ag.4.2 Reveals the Largest Thermotogales Genome To Date.</title>
        <authorList>
            <person name="Zhaxybayeva O."/>
            <person name="Swithers K.S."/>
            <person name="Foght J."/>
            <person name="Green A.G."/>
            <person name="Bruce D."/>
            <person name="Detter C."/>
            <person name="Han S."/>
            <person name="Teshima H."/>
            <person name="Han J."/>
            <person name="Woyke T."/>
            <person name="Pitluck S."/>
            <person name="Nolan M."/>
            <person name="Ivanova N."/>
            <person name="Pati A."/>
            <person name="Land M.L."/>
            <person name="Dlutek M."/>
            <person name="Doolittle W.F."/>
            <person name="Noll K.M."/>
            <person name="Nesbo C.L."/>
        </authorList>
    </citation>
    <scope>NUCLEOTIDE SEQUENCE [LARGE SCALE GENOMIC DNA]</scope>
    <source>
        <strain evidence="2">mesG1.Ag.4.2</strain>
    </source>
</reference>
<evidence type="ECO:0008006" key="3">
    <source>
        <dbReference type="Google" id="ProtNLM"/>
    </source>
</evidence>
<accession>I2F260</accession>
<name>I2F260_9BACT</name>
<sequence>MTDFTERSKFRALVLGGYLEDVEVSGSGHKASIVKTDGGSAFNVATCLSLLGAEVLFLSCFGVCDSDRWSFRSIPVMPDCAHGIFLFSGSDVIAVQKPQPVDVNQELVGILIDEEYDLLYSTLEIGQQAASVISSVKSRIKVVDPSPFHEFKGLDGLGKYDFILANEYMSFEKSDRRLIIKASEKGVYFAGKDFLPPVVGKNRFGSGDIFGSVFSLLLMNGASPEEAIGEAVKVSGEFCSQTRSVEQFMLGIRSSLNYVIRG</sequence>